<feature type="chain" id="PRO_5016869602" description="Secreted protein" evidence="1">
    <location>
        <begin position="24"/>
        <end position="76"/>
    </location>
</feature>
<proteinExistence type="predicted"/>
<dbReference type="Proteomes" id="UP000257109">
    <property type="component" value="Unassembled WGS sequence"/>
</dbReference>
<evidence type="ECO:0000313" key="2">
    <source>
        <dbReference type="EMBL" id="RDY09083.1"/>
    </source>
</evidence>
<evidence type="ECO:0000256" key="1">
    <source>
        <dbReference type="SAM" id="SignalP"/>
    </source>
</evidence>
<evidence type="ECO:0000313" key="3">
    <source>
        <dbReference type="Proteomes" id="UP000257109"/>
    </source>
</evidence>
<keyword evidence="3" id="KW-1185">Reference proteome</keyword>
<comment type="caution">
    <text evidence="2">The sequence shown here is derived from an EMBL/GenBank/DDBJ whole genome shotgun (WGS) entry which is preliminary data.</text>
</comment>
<evidence type="ECO:0008006" key="4">
    <source>
        <dbReference type="Google" id="ProtNLM"/>
    </source>
</evidence>
<dbReference type="AlphaFoldDB" id="A0A371I231"/>
<feature type="non-terminal residue" evidence="2">
    <location>
        <position position="1"/>
    </location>
</feature>
<accession>A0A371I231</accession>
<protein>
    <recommendedName>
        <fullName evidence="4">Secreted protein</fullName>
    </recommendedName>
</protein>
<sequence length="76" mass="8452">MTTNCFLFITIFCRLNALQGTFGCYVAAIQRHQFCIRANVTIDLGSVNHRSCDGIGMRDVPVNWRLANGTKCVGKL</sequence>
<reference evidence="2" key="1">
    <citation type="submission" date="2018-05" db="EMBL/GenBank/DDBJ databases">
        <title>Draft genome of Mucuna pruriens seed.</title>
        <authorList>
            <person name="Nnadi N.E."/>
            <person name="Vos R."/>
            <person name="Hasami M.H."/>
            <person name="Devisetty U.K."/>
            <person name="Aguiy J.C."/>
        </authorList>
    </citation>
    <scope>NUCLEOTIDE SEQUENCE [LARGE SCALE GENOMIC DNA]</scope>
    <source>
        <strain evidence="2">JCA_2017</strain>
    </source>
</reference>
<dbReference type="EMBL" id="QJKJ01001130">
    <property type="protein sequence ID" value="RDY09083.1"/>
    <property type="molecule type" value="Genomic_DNA"/>
</dbReference>
<name>A0A371I231_MUCPR</name>
<feature type="signal peptide" evidence="1">
    <location>
        <begin position="1"/>
        <end position="23"/>
    </location>
</feature>
<keyword evidence="1" id="KW-0732">Signal</keyword>
<gene>
    <name evidence="2" type="ORF">CR513_06610</name>
</gene>
<organism evidence="2 3">
    <name type="scientific">Mucuna pruriens</name>
    <name type="common">Velvet bean</name>
    <name type="synonym">Dolichos pruriens</name>
    <dbReference type="NCBI Taxonomy" id="157652"/>
    <lineage>
        <taxon>Eukaryota</taxon>
        <taxon>Viridiplantae</taxon>
        <taxon>Streptophyta</taxon>
        <taxon>Embryophyta</taxon>
        <taxon>Tracheophyta</taxon>
        <taxon>Spermatophyta</taxon>
        <taxon>Magnoliopsida</taxon>
        <taxon>eudicotyledons</taxon>
        <taxon>Gunneridae</taxon>
        <taxon>Pentapetalae</taxon>
        <taxon>rosids</taxon>
        <taxon>fabids</taxon>
        <taxon>Fabales</taxon>
        <taxon>Fabaceae</taxon>
        <taxon>Papilionoideae</taxon>
        <taxon>50 kb inversion clade</taxon>
        <taxon>NPAAA clade</taxon>
        <taxon>indigoferoid/millettioid clade</taxon>
        <taxon>Phaseoleae</taxon>
        <taxon>Mucuna</taxon>
    </lineage>
</organism>